<organism evidence="1">
    <name type="scientific">Chromera velia CCMP2878</name>
    <dbReference type="NCBI Taxonomy" id="1169474"/>
    <lineage>
        <taxon>Eukaryota</taxon>
        <taxon>Sar</taxon>
        <taxon>Alveolata</taxon>
        <taxon>Colpodellida</taxon>
        <taxon>Chromeraceae</taxon>
        <taxon>Chromera</taxon>
    </lineage>
</organism>
<dbReference type="PhylomeDB" id="A0A0G4FT77"/>
<sequence>MRGNPIWVQFLTPLMYDVVVVMHRMPVEPRQPNGEERFTFFNVHPEKLLSPPHGFKKWAPDGVGDQPLKIVDSFGNMEIVRPYEWVSMQDMNGGTGAKYRPNTSK</sequence>
<dbReference type="AlphaFoldDB" id="A0A0G4FT77"/>
<name>A0A0G4FT77_9ALVE</name>
<dbReference type="VEuPathDB" id="CryptoDB:Cvel_18630"/>
<reference evidence="1" key="1">
    <citation type="submission" date="2014-11" db="EMBL/GenBank/DDBJ databases">
        <authorList>
            <person name="Otto D Thomas"/>
            <person name="Naeem Raeece"/>
        </authorList>
    </citation>
    <scope>NUCLEOTIDE SEQUENCE</scope>
</reference>
<proteinExistence type="predicted"/>
<accession>A0A0G4FT77</accession>
<protein>
    <submittedName>
        <fullName evidence="1">Uncharacterized protein</fullName>
    </submittedName>
</protein>
<evidence type="ECO:0000313" key="1">
    <source>
        <dbReference type="EMBL" id="CEM17913.1"/>
    </source>
</evidence>
<dbReference type="EMBL" id="CDMZ01000613">
    <property type="protein sequence ID" value="CEM17913.1"/>
    <property type="molecule type" value="Genomic_DNA"/>
</dbReference>
<gene>
    <name evidence="1" type="ORF">Cvel_18630</name>
</gene>